<protein>
    <submittedName>
        <fullName evidence="2">Uncharacterized protein</fullName>
    </submittedName>
</protein>
<name>A0A4S8KIR2_DENBC</name>
<evidence type="ECO:0000256" key="1">
    <source>
        <dbReference type="SAM" id="Coils"/>
    </source>
</evidence>
<gene>
    <name evidence="2" type="ORF">K435DRAFT_814555</name>
</gene>
<feature type="coiled-coil region" evidence="1">
    <location>
        <begin position="47"/>
        <end position="74"/>
    </location>
</feature>
<dbReference type="OrthoDB" id="3266026at2759"/>
<evidence type="ECO:0000313" key="3">
    <source>
        <dbReference type="Proteomes" id="UP000297245"/>
    </source>
</evidence>
<reference evidence="2 3" key="1">
    <citation type="journal article" date="2019" name="Nat. Ecol. Evol.">
        <title>Megaphylogeny resolves global patterns of mushroom evolution.</title>
        <authorList>
            <person name="Varga T."/>
            <person name="Krizsan K."/>
            <person name="Foldi C."/>
            <person name="Dima B."/>
            <person name="Sanchez-Garcia M."/>
            <person name="Sanchez-Ramirez S."/>
            <person name="Szollosi G.J."/>
            <person name="Szarkandi J.G."/>
            <person name="Papp V."/>
            <person name="Albert L."/>
            <person name="Andreopoulos W."/>
            <person name="Angelini C."/>
            <person name="Antonin V."/>
            <person name="Barry K.W."/>
            <person name="Bougher N.L."/>
            <person name="Buchanan P."/>
            <person name="Buyck B."/>
            <person name="Bense V."/>
            <person name="Catcheside P."/>
            <person name="Chovatia M."/>
            <person name="Cooper J."/>
            <person name="Damon W."/>
            <person name="Desjardin D."/>
            <person name="Finy P."/>
            <person name="Geml J."/>
            <person name="Haridas S."/>
            <person name="Hughes K."/>
            <person name="Justo A."/>
            <person name="Karasinski D."/>
            <person name="Kautmanova I."/>
            <person name="Kiss B."/>
            <person name="Kocsube S."/>
            <person name="Kotiranta H."/>
            <person name="LaButti K.M."/>
            <person name="Lechner B.E."/>
            <person name="Liimatainen K."/>
            <person name="Lipzen A."/>
            <person name="Lukacs Z."/>
            <person name="Mihaltcheva S."/>
            <person name="Morgado L.N."/>
            <person name="Niskanen T."/>
            <person name="Noordeloos M.E."/>
            <person name="Ohm R.A."/>
            <person name="Ortiz-Santana B."/>
            <person name="Ovrebo C."/>
            <person name="Racz N."/>
            <person name="Riley R."/>
            <person name="Savchenko A."/>
            <person name="Shiryaev A."/>
            <person name="Soop K."/>
            <person name="Spirin V."/>
            <person name="Szebenyi C."/>
            <person name="Tomsovsky M."/>
            <person name="Tulloss R.E."/>
            <person name="Uehling J."/>
            <person name="Grigoriev I.V."/>
            <person name="Vagvolgyi C."/>
            <person name="Papp T."/>
            <person name="Martin F.M."/>
            <person name="Miettinen O."/>
            <person name="Hibbett D.S."/>
            <person name="Nagy L.G."/>
        </authorList>
    </citation>
    <scope>NUCLEOTIDE SEQUENCE [LARGE SCALE GENOMIC DNA]</scope>
    <source>
        <strain evidence="2 3">CBS 962.96</strain>
    </source>
</reference>
<keyword evidence="3" id="KW-1185">Reference proteome</keyword>
<dbReference type="AlphaFoldDB" id="A0A4S8KIR2"/>
<feature type="non-terminal residue" evidence="2">
    <location>
        <position position="1"/>
    </location>
</feature>
<sequence>TLKTLRIFRGVPVASLADILTTALRVIDRASDAFPPLKSAVGGALALKDVTQAANASKARAQQLRQRISKILDRVPSDSTDVADDLEMLRHKVLQLDELSGQSFVKRLKNLNRNNEFLSTSQTDVEHTSLNGSKTMKCLCVETLAELGIKKGTWLFSFFVDW</sequence>
<organism evidence="2 3">
    <name type="scientific">Dendrothele bispora (strain CBS 962.96)</name>
    <dbReference type="NCBI Taxonomy" id="1314807"/>
    <lineage>
        <taxon>Eukaryota</taxon>
        <taxon>Fungi</taxon>
        <taxon>Dikarya</taxon>
        <taxon>Basidiomycota</taxon>
        <taxon>Agaricomycotina</taxon>
        <taxon>Agaricomycetes</taxon>
        <taxon>Agaricomycetidae</taxon>
        <taxon>Agaricales</taxon>
        <taxon>Agaricales incertae sedis</taxon>
        <taxon>Dendrothele</taxon>
    </lineage>
</organism>
<keyword evidence="1" id="KW-0175">Coiled coil</keyword>
<dbReference type="Proteomes" id="UP000297245">
    <property type="component" value="Unassembled WGS sequence"/>
</dbReference>
<accession>A0A4S8KIR2</accession>
<dbReference type="EMBL" id="ML182661">
    <property type="protein sequence ID" value="THU75211.1"/>
    <property type="molecule type" value="Genomic_DNA"/>
</dbReference>
<evidence type="ECO:0000313" key="2">
    <source>
        <dbReference type="EMBL" id="THU75211.1"/>
    </source>
</evidence>
<proteinExistence type="predicted"/>